<dbReference type="EMBL" id="FQ790322">
    <property type="protein sequence ID" value="CCD50032.1"/>
    <property type="molecule type" value="Genomic_DNA"/>
</dbReference>
<evidence type="ECO:0000313" key="2">
    <source>
        <dbReference type="Proteomes" id="UP000008177"/>
    </source>
</evidence>
<protein>
    <submittedName>
        <fullName evidence="1">Uncharacterized protein</fullName>
    </submittedName>
</protein>
<dbReference type="InParanoid" id="G2YE34"/>
<dbReference type="AlphaFoldDB" id="G2YE34"/>
<evidence type="ECO:0000313" key="1">
    <source>
        <dbReference type="EMBL" id="CCD50032.1"/>
    </source>
</evidence>
<proteinExistence type="predicted"/>
<reference evidence="2" key="1">
    <citation type="journal article" date="2011" name="PLoS Genet.">
        <title>Genomic analysis of the necrotrophic fungal pathogens Sclerotinia sclerotiorum and Botrytis cinerea.</title>
        <authorList>
            <person name="Amselem J."/>
            <person name="Cuomo C.A."/>
            <person name="van Kan J.A."/>
            <person name="Viaud M."/>
            <person name="Benito E.P."/>
            <person name="Couloux A."/>
            <person name="Coutinho P.M."/>
            <person name="de Vries R.P."/>
            <person name="Dyer P.S."/>
            <person name="Fillinger S."/>
            <person name="Fournier E."/>
            <person name="Gout L."/>
            <person name="Hahn M."/>
            <person name="Kohn L."/>
            <person name="Lapalu N."/>
            <person name="Plummer K.M."/>
            <person name="Pradier J.M."/>
            <person name="Quevillon E."/>
            <person name="Sharon A."/>
            <person name="Simon A."/>
            <person name="ten Have A."/>
            <person name="Tudzynski B."/>
            <person name="Tudzynski P."/>
            <person name="Wincker P."/>
            <person name="Andrew M."/>
            <person name="Anthouard V."/>
            <person name="Beever R.E."/>
            <person name="Beffa R."/>
            <person name="Benoit I."/>
            <person name="Bouzid O."/>
            <person name="Brault B."/>
            <person name="Chen Z."/>
            <person name="Choquer M."/>
            <person name="Collemare J."/>
            <person name="Cotton P."/>
            <person name="Danchin E.G."/>
            <person name="Da Silva C."/>
            <person name="Gautier A."/>
            <person name="Giraud C."/>
            <person name="Giraud T."/>
            <person name="Gonzalez C."/>
            <person name="Grossetete S."/>
            <person name="Guldener U."/>
            <person name="Henrissat B."/>
            <person name="Howlett B.J."/>
            <person name="Kodira C."/>
            <person name="Kretschmer M."/>
            <person name="Lappartient A."/>
            <person name="Leroch M."/>
            <person name="Levis C."/>
            <person name="Mauceli E."/>
            <person name="Neuveglise C."/>
            <person name="Oeser B."/>
            <person name="Pearson M."/>
            <person name="Poulain J."/>
            <person name="Poussereau N."/>
            <person name="Quesneville H."/>
            <person name="Rascle C."/>
            <person name="Schumacher J."/>
            <person name="Segurens B."/>
            <person name="Sexton A."/>
            <person name="Silva E."/>
            <person name="Sirven C."/>
            <person name="Soanes D.M."/>
            <person name="Talbot N.J."/>
            <person name="Templeton M."/>
            <person name="Yandava C."/>
            <person name="Yarden O."/>
            <person name="Zeng Q."/>
            <person name="Rollins J.A."/>
            <person name="Lebrun M.H."/>
            <person name="Dickman M."/>
        </authorList>
    </citation>
    <scope>NUCLEOTIDE SEQUENCE [LARGE SCALE GENOMIC DNA]</scope>
    <source>
        <strain evidence="2">T4</strain>
    </source>
</reference>
<name>G2YE34_BOTF4</name>
<organism evidence="1 2">
    <name type="scientific">Botryotinia fuckeliana (strain T4)</name>
    <name type="common">Noble rot fungus</name>
    <name type="synonym">Botrytis cinerea</name>
    <dbReference type="NCBI Taxonomy" id="999810"/>
    <lineage>
        <taxon>Eukaryota</taxon>
        <taxon>Fungi</taxon>
        <taxon>Dikarya</taxon>
        <taxon>Ascomycota</taxon>
        <taxon>Pezizomycotina</taxon>
        <taxon>Leotiomycetes</taxon>
        <taxon>Helotiales</taxon>
        <taxon>Sclerotiniaceae</taxon>
        <taxon>Botrytis</taxon>
    </lineage>
</organism>
<accession>G2YE34</accession>
<dbReference type="HOGENOM" id="CLU_3377003_0_0_1"/>
<gene>
    <name evidence="1" type="ORF">BofuT4_uP093040.1</name>
</gene>
<sequence length="34" mass="4080">MRGKSTEKQSYDSNNLARIQYLNKRPYLLYVNNT</sequence>
<dbReference type="Proteomes" id="UP000008177">
    <property type="component" value="Unplaced contigs"/>
</dbReference>